<dbReference type="HOGENOM" id="CLU_1507762_0_0_0"/>
<organism evidence="1">
    <name type="scientific">Vecturithrix granuli</name>
    <dbReference type="NCBI Taxonomy" id="1499967"/>
    <lineage>
        <taxon>Bacteria</taxon>
        <taxon>Candidatus Moduliflexota</taxon>
        <taxon>Candidatus Vecturitrichia</taxon>
        <taxon>Candidatus Vecturitrichales</taxon>
        <taxon>Candidatus Vecturitrichaceae</taxon>
        <taxon>Candidatus Vecturithrix</taxon>
    </lineage>
</organism>
<proteinExistence type="predicted"/>
<protein>
    <submittedName>
        <fullName evidence="1">Uncharacterized protein</fullName>
    </submittedName>
</protein>
<name>A0A081BV65_VECG1</name>
<dbReference type="STRING" id="1499967.U27_03182"/>
<accession>A0A081BV65</accession>
<dbReference type="Proteomes" id="UP000030661">
    <property type="component" value="Unassembled WGS sequence"/>
</dbReference>
<dbReference type="EMBL" id="DF820464">
    <property type="protein sequence ID" value="GAK56220.1"/>
    <property type="molecule type" value="Genomic_DNA"/>
</dbReference>
<gene>
    <name evidence="1" type="ORF">U27_03182</name>
</gene>
<keyword evidence="2" id="KW-1185">Reference proteome</keyword>
<evidence type="ECO:0000313" key="2">
    <source>
        <dbReference type="Proteomes" id="UP000030661"/>
    </source>
</evidence>
<evidence type="ECO:0000313" key="1">
    <source>
        <dbReference type="EMBL" id="GAK56220.1"/>
    </source>
</evidence>
<sequence length="178" mass="20413">MQRIVWGMLWVLCLGGHVVFADSQTYDFHRTQLQSAAISVDTITLKNVLLAEKKRLFGKRFLRVKATVSNAGSVDKNVAVFLAGYNQDWQKVIFVAGLKPPRDTVPKNGSVQLERNYYIKKDNLSKVEHVTIRLIVRHPPNIGEIPLCQSDLLRSNERRDMVLSSVQRMRFFNHAQHL</sequence>
<dbReference type="AlphaFoldDB" id="A0A081BV65"/>
<reference evidence="1" key="1">
    <citation type="journal article" date="2015" name="PeerJ">
        <title>First genomic representation of candidate bacterial phylum KSB3 points to enhanced environmental sensing as a trigger of wastewater bulking.</title>
        <authorList>
            <person name="Sekiguchi Y."/>
            <person name="Ohashi A."/>
            <person name="Parks D.H."/>
            <person name="Yamauchi T."/>
            <person name="Tyson G.W."/>
            <person name="Hugenholtz P."/>
        </authorList>
    </citation>
    <scope>NUCLEOTIDE SEQUENCE [LARGE SCALE GENOMIC DNA]</scope>
</reference>